<evidence type="ECO:0000256" key="1">
    <source>
        <dbReference type="SAM" id="Phobius"/>
    </source>
</evidence>
<evidence type="ECO:0000313" key="2">
    <source>
        <dbReference type="Proteomes" id="UP000095287"/>
    </source>
</evidence>
<feature type="transmembrane region" description="Helical" evidence="1">
    <location>
        <begin position="122"/>
        <end position="140"/>
    </location>
</feature>
<keyword evidence="2" id="KW-1185">Reference proteome</keyword>
<proteinExistence type="predicted"/>
<accession>A0A1I7ZWA0</accession>
<keyword evidence="1" id="KW-1133">Transmembrane helix</keyword>
<feature type="transmembrane region" description="Helical" evidence="1">
    <location>
        <begin position="84"/>
        <end position="102"/>
    </location>
</feature>
<dbReference type="WBParaSite" id="L893_g30530.t1">
    <property type="protein sequence ID" value="L893_g30530.t1"/>
    <property type="gene ID" value="L893_g30530"/>
</dbReference>
<name>A0A1I7ZWA0_9BILA</name>
<reference evidence="3" key="1">
    <citation type="submission" date="2016-11" db="UniProtKB">
        <authorList>
            <consortium name="WormBaseParasite"/>
        </authorList>
    </citation>
    <scope>IDENTIFICATION</scope>
</reference>
<dbReference type="AlphaFoldDB" id="A0A1I7ZWA0"/>
<evidence type="ECO:0000313" key="3">
    <source>
        <dbReference type="WBParaSite" id="L893_g30530.t1"/>
    </source>
</evidence>
<keyword evidence="1" id="KW-0472">Membrane</keyword>
<protein>
    <submittedName>
        <fullName evidence="3">Transmembrane protein</fullName>
    </submittedName>
</protein>
<dbReference type="Proteomes" id="UP000095287">
    <property type="component" value="Unplaced"/>
</dbReference>
<keyword evidence="1" id="KW-0812">Transmembrane</keyword>
<sequence>MKATVMQMSPVVWSAVVQSGLSTQELGDTREGKSAFWSPFPCKGQRFNLSNAVNPNSESLLFSDLDSEALFLQIDAISHLPRSGSVFTAPGLVVLLVFGANLPNKSGRAGEVGGRVCMDAKIFLFLTWLVILFFTLVFLYQLARLLFATRPVPDVVTPQVAFERSNFVSVRASQGVLHPCL</sequence>
<organism evidence="2 3">
    <name type="scientific">Steinernema glaseri</name>
    <dbReference type="NCBI Taxonomy" id="37863"/>
    <lineage>
        <taxon>Eukaryota</taxon>
        <taxon>Metazoa</taxon>
        <taxon>Ecdysozoa</taxon>
        <taxon>Nematoda</taxon>
        <taxon>Chromadorea</taxon>
        <taxon>Rhabditida</taxon>
        <taxon>Tylenchina</taxon>
        <taxon>Panagrolaimomorpha</taxon>
        <taxon>Strongyloidoidea</taxon>
        <taxon>Steinernematidae</taxon>
        <taxon>Steinernema</taxon>
    </lineage>
</organism>